<feature type="transmembrane region" description="Helical" evidence="14">
    <location>
        <begin position="612"/>
        <end position="632"/>
    </location>
</feature>
<dbReference type="InterPro" id="IPR038550">
    <property type="entry name" value="GPCR_3_9-Cys_sf"/>
</dbReference>
<keyword evidence="4 14" id="KW-0812">Transmembrane</keyword>
<organism evidence="16 17">
    <name type="scientific">Sphaeramia orbicularis</name>
    <name type="common">orbiculate cardinalfish</name>
    <dbReference type="NCBI Taxonomy" id="375764"/>
    <lineage>
        <taxon>Eukaryota</taxon>
        <taxon>Metazoa</taxon>
        <taxon>Chordata</taxon>
        <taxon>Craniata</taxon>
        <taxon>Vertebrata</taxon>
        <taxon>Euteleostomi</taxon>
        <taxon>Actinopterygii</taxon>
        <taxon>Neopterygii</taxon>
        <taxon>Teleostei</taxon>
        <taxon>Neoteleostei</taxon>
        <taxon>Acanthomorphata</taxon>
        <taxon>Gobiaria</taxon>
        <taxon>Kurtiformes</taxon>
        <taxon>Apogonoidei</taxon>
        <taxon>Apogonidae</taxon>
        <taxon>Apogoninae</taxon>
        <taxon>Sphaeramia</taxon>
    </lineage>
</organism>
<evidence type="ECO:0000256" key="13">
    <source>
        <dbReference type="SAM" id="MobiDB-lite"/>
    </source>
</evidence>
<dbReference type="FunFam" id="3.40.50.2300:FF:000009">
    <property type="entry name" value="Glutamate receptor, metabotropic 4"/>
    <property type="match status" value="1"/>
</dbReference>
<dbReference type="InterPro" id="IPR011500">
    <property type="entry name" value="GPCR_3_9-Cys_dom"/>
</dbReference>
<feature type="transmembrane region" description="Helical" evidence="14">
    <location>
        <begin position="572"/>
        <end position="592"/>
    </location>
</feature>
<dbReference type="CDD" id="cd06376">
    <property type="entry name" value="PBP1_mGluR_groupIII"/>
    <property type="match status" value="1"/>
</dbReference>
<dbReference type="GO" id="GO:0004930">
    <property type="term" value="F:G protein-coupled receptor activity"/>
    <property type="evidence" value="ECO:0007669"/>
    <property type="project" value="UniProtKB-KW"/>
</dbReference>
<evidence type="ECO:0000256" key="8">
    <source>
        <dbReference type="ARBA" id="ARBA00023136"/>
    </source>
</evidence>
<dbReference type="FunFam" id="3.40.50.2300:FF:000196">
    <property type="entry name" value="Glutamate metabotropic receptor 7"/>
    <property type="match status" value="1"/>
</dbReference>
<feature type="transmembrane region" description="Helical" evidence="14">
    <location>
        <begin position="811"/>
        <end position="833"/>
    </location>
</feature>
<dbReference type="Pfam" id="PF00003">
    <property type="entry name" value="7tm_3"/>
    <property type="match status" value="1"/>
</dbReference>
<keyword evidence="10" id="KW-0675">Receptor</keyword>
<dbReference type="FunFam" id="2.10.50.30:FF:000001">
    <property type="entry name" value="metabotropic glutamate receptor 1"/>
    <property type="match status" value="1"/>
</dbReference>
<keyword evidence="6 14" id="KW-1133">Transmembrane helix</keyword>
<evidence type="ECO:0000256" key="2">
    <source>
        <dbReference type="ARBA" id="ARBA00007242"/>
    </source>
</evidence>
<keyword evidence="9" id="KW-1015">Disulfide bond</keyword>
<dbReference type="PROSITE" id="PS00981">
    <property type="entry name" value="G_PROTEIN_RECEP_F3_3"/>
    <property type="match status" value="1"/>
</dbReference>
<evidence type="ECO:0000259" key="15">
    <source>
        <dbReference type="PROSITE" id="PS50259"/>
    </source>
</evidence>
<dbReference type="AlphaFoldDB" id="A0A673C2F0"/>
<keyword evidence="12" id="KW-0807">Transducer</keyword>
<keyword evidence="17" id="KW-1185">Reference proteome</keyword>
<dbReference type="Gene3D" id="3.40.50.2300">
    <property type="match status" value="2"/>
</dbReference>
<dbReference type="InterPro" id="IPR028082">
    <property type="entry name" value="Peripla_BP_I"/>
</dbReference>
<dbReference type="Pfam" id="PF07562">
    <property type="entry name" value="NCD3G"/>
    <property type="match status" value="1"/>
</dbReference>
<name>A0A673C2F0_9TELE</name>
<dbReference type="Gene3D" id="2.10.50.30">
    <property type="entry name" value="GPCR, family 3, nine cysteines domain"/>
    <property type="match status" value="1"/>
</dbReference>
<evidence type="ECO:0000256" key="7">
    <source>
        <dbReference type="ARBA" id="ARBA00023040"/>
    </source>
</evidence>
<evidence type="ECO:0000313" key="17">
    <source>
        <dbReference type="Proteomes" id="UP000472271"/>
    </source>
</evidence>
<reference evidence="16" key="1">
    <citation type="submission" date="2019-06" db="EMBL/GenBank/DDBJ databases">
        <authorList>
            <consortium name="Wellcome Sanger Institute Data Sharing"/>
        </authorList>
    </citation>
    <scope>NUCLEOTIDE SEQUENCE [LARGE SCALE GENOMIC DNA]</scope>
</reference>
<dbReference type="PRINTS" id="PR00593">
    <property type="entry name" value="MTABOTROPICR"/>
</dbReference>
<keyword evidence="11" id="KW-0325">Glycoprotein</keyword>
<dbReference type="PRINTS" id="PR00248">
    <property type="entry name" value="GPCRMGR"/>
</dbReference>
<dbReference type="InterPro" id="IPR001828">
    <property type="entry name" value="ANF_lig-bd_rcpt"/>
</dbReference>
<comment type="subcellular location">
    <subcellularLocation>
        <location evidence="1">Cell membrane</location>
        <topology evidence="1">Multi-pass membrane protein</topology>
    </subcellularLocation>
</comment>
<feature type="transmembrane region" description="Helical" evidence="14">
    <location>
        <begin position="736"/>
        <end position="757"/>
    </location>
</feature>
<evidence type="ECO:0000256" key="4">
    <source>
        <dbReference type="ARBA" id="ARBA00022692"/>
    </source>
</evidence>
<proteinExistence type="inferred from homology"/>
<evidence type="ECO:0000256" key="1">
    <source>
        <dbReference type="ARBA" id="ARBA00004651"/>
    </source>
</evidence>
<reference evidence="16" key="2">
    <citation type="submission" date="2025-08" db="UniProtKB">
        <authorList>
            <consortium name="Ensembl"/>
        </authorList>
    </citation>
    <scope>IDENTIFICATION</scope>
</reference>
<dbReference type="InterPro" id="IPR000162">
    <property type="entry name" value="GPCR_3_mtglu_rcpt"/>
</dbReference>
<feature type="compositionally biased region" description="Basic and acidic residues" evidence="13">
    <location>
        <begin position="862"/>
        <end position="874"/>
    </location>
</feature>
<dbReference type="Proteomes" id="UP000472271">
    <property type="component" value="Chromosome 12"/>
</dbReference>
<keyword evidence="3" id="KW-1003">Cell membrane</keyword>
<dbReference type="GO" id="GO:0005886">
    <property type="term" value="C:plasma membrane"/>
    <property type="evidence" value="ECO:0007669"/>
    <property type="project" value="UniProtKB-SubCell"/>
</dbReference>
<feature type="domain" description="G-protein coupled receptors family 3 profile" evidence="15">
    <location>
        <begin position="572"/>
        <end position="846"/>
    </location>
</feature>
<keyword evidence="8 14" id="KW-0472">Membrane</keyword>
<keyword evidence="5" id="KW-0732">Signal</keyword>
<gene>
    <name evidence="16" type="primary">grm8a</name>
</gene>
<evidence type="ECO:0000256" key="14">
    <source>
        <dbReference type="SAM" id="Phobius"/>
    </source>
</evidence>
<evidence type="ECO:0000256" key="6">
    <source>
        <dbReference type="ARBA" id="ARBA00022989"/>
    </source>
</evidence>
<evidence type="ECO:0000256" key="3">
    <source>
        <dbReference type="ARBA" id="ARBA00022475"/>
    </source>
</evidence>
<dbReference type="SUPFAM" id="SSF53822">
    <property type="entry name" value="Periplasmic binding protein-like I"/>
    <property type="match status" value="1"/>
</dbReference>
<dbReference type="Ensembl" id="ENSSORT00005048606.1">
    <property type="protein sequence ID" value="ENSSORP00005047429.1"/>
    <property type="gene ID" value="ENSSORG00005021682.1"/>
</dbReference>
<accession>A0A673C2F0</accession>
<dbReference type="PROSITE" id="PS00979">
    <property type="entry name" value="G_PROTEIN_RECEP_F3_1"/>
    <property type="match status" value="1"/>
</dbReference>
<keyword evidence="7" id="KW-0297">G-protein coupled receptor</keyword>
<feature type="region of interest" description="Disordered" evidence="13">
    <location>
        <begin position="858"/>
        <end position="883"/>
    </location>
</feature>
<evidence type="ECO:0000256" key="5">
    <source>
        <dbReference type="ARBA" id="ARBA00022729"/>
    </source>
</evidence>
<evidence type="ECO:0000256" key="12">
    <source>
        <dbReference type="ARBA" id="ARBA00023224"/>
    </source>
</evidence>
<evidence type="ECO:0000256" key="10">
    <source>
        <dbReference type="ARBA" id="ARBA00023170"/>
    </source>
</evidence>
<feature type="transmembrane region" description="Helical" evidence="14">
    <location>
        <begin position="678"/>
        <end position="705"/>
    </location>
</feature>
<dbReference type="PROSITE" id="PS50259">
    <property type="entry name" value="G_PROTEIN_RECEP_F3_4"/>
    <property type="match status" value="1"/>
</dbReference>
<sequence>TLSLCLSNRLYRRCDLWITLLQYAHSIRLDGDIILGGLFPVHSRGDRGTPCGELKKEKGIHRLEAMMFAIDLINKDPELLPNITLGARILDTCSRDTYALEQSLTFVQALIERDGSDVRCANGDPPIFTKPDKIVGVIGAAASSVSIMVANILRLFKIPQISYASTAPELSDNTRYDFFSRVVPPDSYQAQAMMDIVTAMEWNYVSTLASEGNYGESGVEAFIQISRETGGVCIAQSLKIPREPKPGEFDKIIRRLLETSNARAIIMFANEDDIRRVLDAAKRNNQTGHFLWVGSDSWGSKISPVIGQERVAEGAITILPKRASVDAFDRYFRSRSLSNNRRNVWFAEFWEENFNCKLGMHGKRPGSLKKCTGLEKVGRDSSYEQEGKVQFVMDAVYAMAHALHRMHRELCYGYPGLCPRMANNIDGKELLSHIRAVNFNGSAGTPVVFNENGDAPGRYDIFQYQINNRSTAEYRVIGSWTNKLHLKVEAMRWRTGDPSLPASVCSIPCRAGERKKVVKGSPCCWHCERCEGYHYQASEFTCELCPYEMRPDANRTGCVPIPIIKLEWHSPWAIVPVFISMLGIIATSFVIVTFVRYNDTPIVRASGREMSYVLLTGIFLCYAITFLMIATPDVGVCSFRRIFLGLGMCFSYAALLTKTNRIHRIFEQGKKSVTAPRFISPASQLVITFSLISVQLLGVFVWFAVDPPHTVVDYGEQRTQDPMAARGVLKCDISDLSLICSLGYSILLMVTCTVYAIKTRGVPETFNEAKPIGFTMYTTCIIWLAFIPIFFGTSQSAERMYIQTTTLTISLSLSASVSLGMLYMPKVYIILFHPEQNVPKRKRSFKAIVTAATMSGKLTQKGGDRPNGEVKTELCESMETNSE</sequence>
<dbReference type="InterPro" id="IPR017978">
    <property type="entry name" value="GPCR_3_C"/>
</dbReference>
<dbReference type="InterPro" id="IPR001786">
    <property type="entry name" value="GPCR_3_mGluR4"/>
</dbReference>
<dbReference type="InterPro" id="IPR017979">
    <property type="entry name" value="GPCR_3_CS"/>
</dbReference>
<dbReference type="Pfam" id="PF01094">
    <property type="entry name" value="ANF_receptor"/>
    <property type="match status" value="1"/>
</dbReference>
<evidence type="ECO:0000256" key="11">
    <source>
        <dbReference type="ARBA" id="ARBA00023180"/>
    </source>
</evidence>
<feature type="transmembrane region" description="Helical" evidence="14">
    <location>
        <begin position="638"/>
        <end position="657"/>
    </location>
</feature>
<protein>
    <submittedName>
        <fullName evidence="16">Glutamate receptor, metabotropic 8a</fullName>
    </submittedName>
</protein>
<reference evidence="16" key="3">
    <citation type="submission" date="2025-09" db="UniProtKB">
        <authorList>
            <consortium name="Ensembl"/>
        </authorList>
    </citation>
    <scope>IDENTIFICATION</scope>
</reference>
<feature type="transmembrane region" description="Helical" evidence="14">
    <location>
        <begin position="769"/>
        <end position="791"/>
    </location>
</feature>
<comment type="similarity">
    <text evidence="2">Belongs to the G-protein coupled receptor 3 family.</text>
</comment>
<dbReference type="InterPro" id="IPR000337">
    <property type="entry name" value="GPCR_3"/>
</dbReference>
<dbReference type="PRINTS" id="PR01054">
    <property type="entry name" value="MTABOTROPC4R"/>
</dbReference>
<evidence type="ECO:0000256" key="9">
    <source>
        <dbReference type="ARBA" id="ARBA00023157"/>
    </source>
</evidence>
<dbReference type="PANTHER" id="PTHR24060">
    <property type="entry name" value="METABOTROPIC GLUTAMATE RECEPTOR"/>
    <property type="match status" value="1"/>
</dbReference>
<evidence type="ECO:0000313" key="16">
    <source>
        <dbReference type="Ensembl" id="ENSSORP00005047429.1"/>
    </source>
</evidence>
<dbReference type="InterPro" id="IPR050726">
    <property type="entry name" value="mGluR"/>
</dbReference>